<evidence type="ECO:0000313" key="6">
    <source>
        <dbReference type="Proteomes" id="UP000199310"/>
    </source>
</evidence>
<dbReference type="CDD" id="cd02407">
    <property type="entry name" value="PTH2_family"/>
    <property type="match status" value="1"/>
</dbReference>
<proteinExistence type="inferred from homology"/>
<accession>A0A1I0PS61</accession>
<dbReference type="STRING" id="29529.SAMN04488122_0941"/>
<dbReference type="RefSeq" id="WP_089891214.1">
    <property type="nucleotide sequence ID" value="NZ_FOJG01000001.1"/>
</dbReference>
<dbReference type="PANTHER" id="PTHR12649">
    <property type="entry name" value="PEPTIDYL-TRNA HYDROLASE 2"/>
    <property type="match status" value="1"/>
</dbReference>
<reference evidence="6" key="1">
    <citation type="submission" date="2016-10" db="EMBL/GenBank/DDBJ databases">
        <authorList>
            <person name="Varghese N."/>
            <person name="Submissions S."/>
        </authorList>
    </citation>
    <scope>NUCLEOTIDE SEQUENCE [LARGE SCALE GENOMIC DNA]</scope>
    <source>
        <strain evidence="6">DSM 3695</strain>
    </source>
</reference>
<dbReference type="Gene3D" id="3.40.1490.10">
    <property type="entry name" value="Bit1"/>
    <property type="match status" value="1"/>
</dbReference>
<dbReference type="EMBL" id="FOJG01000001">
    <property type="protein sequence ID" value="SEW17174.1"/>
    <property type="molecule type" value="Genomic_DNA"/>
</dbReference>
<dbReference type="OrthoDB" id="359599at2"/>
<sequence>MSSRIVKQVIVMRKDLNMRKGKMIAQGAHASIAFLTRHATIDGHTLQTNLRNPEEVSEWMTKGFTKICLSVDSEEDLERVYQQAIDDGLNATLITDSGLTEFGGVPTKTCCAIGPNSNEEIDRITKDLKLL</sequence>
<name>A0A1I0PS61_9BACT</name>
<gene>
    <name evidence="5" type="ORF">SAMN04488122_0941</name>
</gene>
<comment type="catalytic activity">
    <reaction evidence="4">
        <text>an N-acyl-L-alpha-aminoacyl-tRNA + H2O = an N-acyl-L-amino acid + a tRNA + H(+)</text>
        <dbReference type="Rhea" id="RHEA:54448"/>
        <dbReference type="Rhea" id="RHEA-COMP:10123"/>
        <dbReference type="Rhea" id="RHEA-COMP:13883"/>
        <dbReference type="ChEBI" id="CHEBI:15377"/>
        <dbReference type="ChEBI" id="CHEBI:15378"/>
        <dbReference type="ChEBI" id="CHEBI:59874"/>
        <dbReference type="ChEBI" id="CHEBI:78442"/>
        <dbReference type="ChEBI" id="CHEBI:138191"/>
        <dbReference type="EC" id="3.1.1.29"/>
    </reaction>
</comment>
<evidence type="ECO:0000313" key="5">
    <source>
        <dbReference type="EMBL" id="SEW17174.1"/>
    </source>
</evidence>
<dbReference type="NCBIfam" id="TIGR00283">
    <property type="entry name" value="arch_pth2"/>
    <property type="match status" value="1"/>
</dbReference>
<dbReference type="AlphaFoldDB" id="A0A1I0PS61"/>
<evidence type="ECO:0000256" key="2">
    <source>
        <dbReference type="ARBA" id="ARBA00022801"/>
    </source>
</evidence>
<dbReference type="GO" id="GO:0004045">
    <property type="term" value="F:peptidyl-tRNA hydrolase activity"/>
    <property type="evidence" value="ECO:0007669"/>
    <property type="project" value="UniProtKB-EC"/>
</dbReference>
<evidence type="ECO:0000256" key="1">
    <source>
        <dbReference type="ARBA" id="ARBA00013260"/>
    </source>
</evidence>
<dbReference type="Proteomes" id="UP000199310">
    <property type="component" value="Unassembled WGS sequence"/>
</dbReference>
<evidence type="ECO:0000256" key="3">
    <source>
        <dbReference type="ARBA" id="ARBA00038050"/>
    </source>
</evidence>
<dbReference type="Pfam" id="PF01981">
    <property type="entry name" value="PTH2"/>
    <property type="match status" value="1"/>
</dbReference>
<organism evidence="5 6">
    <name type="scientific">Chitinophaga arvensicola</name>
    <dbReference type="NCBI Taxonomy" id="29529"/>
    <lineage>
        <taxon>Bacteria</taxon>
        <taxon>Pseudomonadati</taxon>
        <taxon>Bacteroidota</taxon>
        <taxon>Chitinophagia</taxon>
        <taxon>Chitinophagales</taxon>
        <taxon>Chitinophagaceae</taxon>
        <taxon>Chitinophaga</taxon>
    </lineage>
</organism>
<dbReference type="SUPFAM" id="SSF102462">
    <property type="entry name" value="Peptidyl-tRNA hydrolase II"/>
    <property type="match status" value="1"/>
</dbReference>
<evidence type="ECO:0000256" key="4">
    <source>
        <dbReference type="ARBA" id="ARBA00048707"/>
    </source>
</evidence>
<keyword evidence="2 5" id="KW-0378">Hydrolase</keyword>
<dbReference type="InterPro" id="IPR002833">
    <property type="entry name" value="PTH2"/>
</dbReference>
<dbReference type="EC" id="3.1.1.29" evidence="1"/>
<dbReference type="GO" id="GO:0005829">
    <property type="term" value="C:cytosol"/>
    <property type="evidence" value="ECO:0007669"/>
    <property type="project" value="TreeGrafter"/>
</dbReference>
<comment type="similarity">
    <text evidence="3">Belongs to the PTH2 family.</text>
</comment>
<protein>
    <recommendedName>
        <fullName evidence="1">peptidyl-tRNA hydrolase</fullName>
        <ecNumber evidence="1">3.1.1.29</ecNumber>
    </recommendedName>
</protein>
<dbReference type="PANTHER" id="PTHR12649:SF11">
    <property type="entry name" value="PEPTIDYL-TRNA HYDROLASE 2, MITOCHONDRIAL"/>
    <property type="match status" value="1"/>
</dbReference>
<dbReference type="InterPro" id="IPR023476">
    <property type="entry name" value="Pep_tRNA_hydro_II_dom_sf"/>
</dbReference>
<keyword evidence="6" id="KW-1185">Reference proteome</keyword>